<dbReference type="InterPro" id="IPR043504">
    <property type="entry name" value="Peptidase_S1_PA_chymotrypsin"/>
</dbReference>
<dbReference type="Proteomes" id="UP000001555">
    <property type="component" value="Unassembled WGS sequence"/>
</dbReference>
<dbReference type="STRING" id="6945.B7P927"/>
<dbReference type="SUPFAM" id="SSF50494">
    <property type="entry name" value="Trypsin-like serine proteases"/>
    <property type="match status" value="1"/>
</dbReference>
<organism>
    <name type="scientific">Ixodes scapularis</name>
    <name type="common">Black-legged tick</name>
    <name type="synonym">Deer tick</name>
    <dbReference type="NCBI Taxonomy" id="6945"/>
    <lineage>
        <taxon>Eukaryota</taxon>
        <taxon>Metazoa</taxon>
        <taxon>Ecdysozoa</taxon>
        <taxon>Arthropoda</taxon>
        <taxon>Chelicerata</taxon>
        <taxon>Arachnida</taxon>
        <taxon>Acari</taxon>
        <taxon>Parasitiformes</taxon>
        <taxon>Ixodida</taxon>
        <taxon>Ixodoidea</taxon>
        <taxon>Ixodidae</taxon>
        <taxon>Ixodinae</taxon>
        <taxon>Ixodes</taxon>
    </lineage>
</organism>
<dbReference type="AlphaFoldDB" id="B7P927"/>
<dbReference type="PANTHER" id="PTHR24252">
    <property type="entry name" value="ACROSIN-RELATED"/>
    <property type="match status" value="1"/>
</dbReference>
<dbReference type="PROSITE" id="PS00135">
    <property type="entry name" value="TRYPSIN_SER"/>
    <property type="match status" value="1"/>
</dbReference>
<dbReference type="VEuPathDB" id="VectorBase:ISCP_009774"/>
<gene>
    <name evidence="3" type="ORF">IscW_ISCW002148</name>
</gene>
<proteinExistence type="predicted"/>
<dbReference type="InParanoid" id="B7P927"/>
<dbReference type="Gene3D" id="2.40.10.10">
    <property type="entry name" value="Trypsin-like serine proteases"/>
    <property type="match status" value="1"/>
</dbReference>
<dbReference type="EMBL" id="DS661554">
    <property type="protein sequence ID" value="EEC03099.1"/>
    <property type="molecule type" value="Genomic_DNA"/>
</dbReference>
<dbReference type="PaxDb" id="6945-B7P927"/>
<dbReference type="GO" id="GO:0004252">
    <property type="term" value="F:serine-type endopeptidase activity"/>
    <property type="evidence" value="ECO:0007669"/>
    <property type="project" value="UniProtKB-EC"/>
</dbReference>
<protein>
    <submittedName>
        <fullName evidence="3 4">Ovochymase, putative</fullName>
        <ecNumber evidence="3">3.4.21.7</ecNumber>
    </submittedName>
</protein>
<accession>B7P927</accession>
<dbReference type="PROSITE" id="PS50240">
    <property type="entry name" value="TRYPSIN_DOM"/>
    <property type="match status" value="1"/>
</dbReference>
<dbReference type="EnsemblMetazoa" id="ISCW002148-RA">
    <property type="protein sequence ID" value="ISCW002148-PA"/>
    <property type="gene ID" value="ISCW002148"/>
</dbReference>
<dbReference type="FunFam" id="2.40.10.10:FF:000189">
    <property type="entry name" value="Ovochymase, putative"/>
    <property type="match status" value="1"/>
</dbReference>
<dbReference type="Pfam" id="PF00089">
    <property type="entry name" value="Trypsin"/>
    <property type="match status" value="1"/>
</dbReference>
<dbReference type="OrthoDB" id="6428296at2759"/>
<dbReference type="VEuPathDB" id="VectorBase:ISCW002148"/>
<dbReference type="PANTHER" id="PTHR24252:SF7">
    <property type="entry name" value="HYALIN"/>
    <property type="match status" value="1"/>
</dbReference>
<reference evidence="3 5" key="1">
    <citation type="submission" date="2008-03" db="EMBL/GenBank/DDBJ databases">
        <title>Annotation of Ixodes scapularis.</title>
        <authorList>
            <consortium name="Ixodes scapularis Genome Project Consortium"/>
            <person name="Caler E."/>
            <person name="Hannick L.I."/>
            <person name="Bidwell S."/>
            <person name="Joardar V."/>
            <person name="Thiagarajan M."/>
            <person name="Amedeo P."/>
            <person name="Galinsky K.J."/>
            <person name="Schobel S."/>
            <person name="Inman J."/>
            <person name="Hostetler J."/>
            <person name="Miller J."/>
            <person name="Hammond M."/>
            <person name="Megy K."/>
            <person name="Lawson D."/>
            <person name="Kodira C."/>
            <person name="Sutton G."/>
            <person name="Meyer J."/>
            <person name="Hill C.A."/>
            <person name="Birren B."/>
            <person name="Nene V."/>
            <person name="Collins F."/>
            <person name="Alarcon-Chaidez F."/>
            <person name="Wikel S."/>
            <person name="Strausberg R."/>
        </authorList>
    </citation>
    <scope>NUCLEOTIDE SEQUENCE [LARGE SCALE GENOMIC DNA]</scope>
    <source>
        <strain evidence="5">Wikel</strain>
        <strain evidence="3">Wikel colony</strain>
    </source>
</reference>
<keyword evidence="3" id="KW-0378">Hydrolase</keyword>
<dbReference type="InterPro" id="IPR009003">
    <property type="entry name" value="Peptidase_S1_PA"/>
</dbReference>
<dbReference type="EMBL" id="ABJB010640979">
    <property type="status" value="NOT_ANNOTATED_CDS"/>
    <property type="molecule type" value="Genomic_DNA"/>
</dbReference>
<keyword evidence="1" id="KW-1015">Disulfide bond</keyword>
<evidence type="ECO:0000313" key="4">
    <source>
        <dbReference type="EnsemblMetazoa" id="ISCW002148-PA"/>
    </source>
</evidence>
<dbReference type="EC" id="3.4.21.7" evidence="3"/>
<dbReference type="VEuPathDB" id="VectorBase:ISCI007529"/>
<dbReference type="HOGENOM" id="CLU_006842_13_2_1"/>
<evidence type="ECO:0000313" key="5">
    <source>
        <dbReference type="Proteomes" id="UP000001555"/>
    </source>
</evidence>
<dbReference type="InterPro" id="IPR001254">
    <property type="entry name" value="Trypsin_dom"/>
</dbReference>
<dbReference type="InterPro" id="IPR033116">
    <property type="entry name" value="TRYPSIN_SER"/>
</dbReference>
<name>B7P927_IXOSC</name>
<evidence type="ECO:0000313" key="3">
    <source>
        <dbReference type="EMBL" id="EEC03099.1"/>
    </source>
</evidence>
<evidence type="ECO:0000259" key="2">
    <source>
        <dbReference type="PROSITE" id="PS50240"/>
    </source>
</evidence>
<sequence length="93" mass="10072">MPIVPYKECLRDYMGVNRVDRTTMICAGTEEGGTGTCQGDSGGPLQCPRSDGRYVLAGMTSWGTICAAPEQPSVFSRVSTQLRWIWLVAGETP</sequence>
<dbReference type="GO" id="GO:0006508">
    <property type="term" value="P:proteolysis"/>
    <property type="evidence" value="ECO:0007669"/>
    <property type="project" value="InterPro"/>
</dbReference>
<feature type="domain" description="Peptidase S1" evidence="2">
    <location>
        <begin position="1"/>
        <end position="90"/>
    </location>
</feature>
<reference evidence="4" key="2">
    <citation type="submission" date="2020-05" db="UniProtKB">
        <authorList>
            <consortium name="EnsemblMetazoa"/>
        </authorList>
    </citation>
    <scope>IDENTIFICATION</scope>
    <source>
        <strain evidence="4">wikel</strain>
    </source>
</reference>
<keyword evidence="5" id="KW-1185">Reference proteome</keyword>
<evidence type="ECO:0000256" key="1">
    <source>
        <dbReference type="ARBA" id="ARBA00023157"/>
    </source>
</evidence>